<sequence length="204" mass="23034">MRWRFKDQSMSFDLGEDFVFDQELARALIEHKSPIRPLHEHFLLLGRVCFSWSQGDRDWPVIRRKLDRAEMSLRDAMKVPSFDVLDFDFDDQGEGEVPLIKQVAYAAQEIRPLVAQDAAEPSTAETTSSVLTPTKDAAGSSGSQAGKKSILDDVDDDPEIRSLDEALQYRPSSVSLKSKGVMSDVDKKRFSSQKEERTFTNSCI</sequence>
<organism evidence="2 3">
    <name type="scientific">Helianthus annuus</name>
    <name type="common">Common sunflower</name>
    <dbReference type="NCBI Taxonomy" id="4232"/>
    <lineage>
        <taxon>Eukaryota</taxon>
        <taxon>Viridiplantae</taxon>
        <taxon>Streptophyta</taxon>
        <taxon>Embryophyta</taxon>
        <taxon>Tracheophyta</taxon>
        <taxon>Spermatophyta</taxon>
        <taxon>Magnoliopsida</taxon>
        <taxon>eudicotyledons</taxon>
        <taxon>Gunneridae</taxon>
        <taxon>Pentapetalae</taxon>
        <taxon>asterids</taxon>
        <taxon>campanulids</taxon>
        <taxon>Asterales</taxon>
        <taxon>Asteraceae</taxon>
        <taxon>Asteroideae</taxon>
        <taxon>Heliantheae alliance</taxon>
        <taxon>Heliantheae</taxon>
        <taxon>Helianthus</taxon>
    </lineage>
</organism>
<feature type="compositionally biased region" description="Basic and acidic residues" evidence="1">
    <location>
        <begin position="184"/>
        <end position="198"/>
    </location>
</feature>
<comment type="caution">
    <text evidence="2">The sequence shown here is derived from an EMBL/GenBank/DDBJ whole genome shotgun (WGS) entry which is preliminary data.</text>
</comment>
<name>A0A9K3GWL0_HELAN</name>
<feature type="compositionally biased region" description="Polar residues" evidence="1">
    <location>
        <begin position="123"/>
        <end position="132"/>
    </location>
</feature>
<evidence type="ECO:0000256" key="1">
    <source>
        <dbReference type="SAM" id="MobiDB-lite"/>
    </source>
</evidence>
<reference evidence="2" key="2">
    <citation type="submission" date="2020-06" db="EMBL/GenBank/DDBJ databases">
        <title>Helianthus annuus Genome sequencing and assembly Release 2.</title>
        <authorList>
            <person name="Gouzy J."/>
            <person name="Langlade N."/>
            <person name="Munos S."/>
        </authorList>
    </citation>
    <scope>NUCLEOTIDE SEQUENCE</scope>
    <source>
        <tissue evidence="2">Leaves</tissue>
    </source>
</reference>
<dbReference type="Gramene" id="mRNA:HanXRQr2_Chr17g0821651">
    <property type="protein sequence ID" value="mRNA:HanXRQr2_Chr17g0821651"/>
    <property type="gene ID" value="HanXRQr2_Chr17g0821651"/>
</dbReference>
<dbReference type="EMBL" id="MNCJ02000332">
    <property type="protein sequence ID" value="KAF5757014.1"/>
    <property type="molecule type" value="Genomic_DNA"/>
</dbReference>
<dbReference type="AlphaFoldDB" id="A0A9K3GWL0"/>
<feature type="region of interest" description="Disordered" evidence="1">
    <location>
        <begin position="175"/>
        <end position="204"/>
    </location>
</feature>
<protein>
    <submittedName>
        <fullName evidence="2">Uncharacterized protein</fullName>
    </submittedName>
</protein>
<feature type="compositionally biased region" description="Low complexity" evidence="1">
    <location>
        <begin position="135"/>
        <end position="148"/>
    </location>
</feature>
<gene>
    <name evidence="2" type="ORF">HanXRQr2_Chr17g0821651</name>
</gene>
<dbReference type="Proteomes" id="UP000215914">
    <property type="component" value="Unassembled WGS sequence"/>
</dbReference>
<feature type="region of interest" description="Disordered" evidence="1">
    <location>
        <begin position="116"/>
        <end position="157"/>
    </location>
</feature>
<proteinExistence type="predicted"/>
<reference evidence="2" key="1">
    <citation type="journal article" date="2017" name="Nature">
        <title>The sunflower genome provides insights into oil metabolism, flowering and Asterid evolution.</title>
        <authorList>
            <person name="Badouin H."/>
            <person name="Gouzy J."/>
            <person name="Grassa C.J."/>
            <person name="Murat F."/>
            <person name="Staton S.E."/>
            <person name="Cottret L."/>
            <person name="Lelandais-Briere C."/>
            <person name="Owens G.L."/>
            <person name="Carrere S."/>
            <person name="Mayjonade B."/>
            <person name="Legrand L."/>
            <person name="Gill N."/>
            <person name="Kane N.C."/>
            <person name="Bowers J.E."/>
            <person name="Hubner S."/>
            <person name="Bellec A."/>
            <person name="Berard A."/>
            <person name="Berges H."/>
            <person name="Blanchet N."/>
            <person name="Boniface M.C."/>
            <person name="Brunel D."/>
            <person name="Catrice O."/>
            <person name="Chaidir N."/>
            <person name="Claudel C."/>
            <person name="Donnadieu C."/>
            <person name="Faraut T."/>
            <person name="Fievet G."/>
            <person name="Helmstetter N."/>
            <person name="King M."/>
            <person name="Knapp S.J."/>
            <person name="Lai Z."/>
            <person name="Le Paslier M.C."/>
            <person name="Lippi Y."/>
            <person name="Lorenzon L."/>
            <person name="Mandel J.R."/>
            <person name="Marage G."/>
            <person name="Marchand G."/>
            <person name="Marquand E."/>
            <person name="Bret-Mestries E."/>
            <person name="Morien E."/>
            <person name="Nambeesan S."/>
            <person name="Nguyen T."/>
            <person name="Pegot-Espagnet P."/>
            <person name="Pouilly N."/>
            <person name="Raftis F."/>
            <person name="Sallet E."/>
            <person name="Schiex T."/>
            <person name="Thomas J."/>
            <person name="Vandecasteele C."/>
            <person name="Vares D."/>
            <person name="Vear F."/>
            <person name="Vautrin S."/>
            <person name="Crespi M."/>
            <person name="Mangin B."/>
            <person name="Burke J.M."/>
            <person name="Salse J."/>
            <person name="Munos S."/>
            <person name="Vincourt P."/>
            <person name="Rieseberg L.H."/>
            <person name="Langlade N.B."/>
        </authorList>
    </citation>
    <scope>NUCLEOTIDE SEQUENCE</scope>
    <source>
        <tissue evidence="2">Leaves</tissue>
    </source>
</reference>
<evidence type="ECO:0000313" key="2">
    <source>
        <dbReference type="EMBL" id="KAF5757014.1"/>
    </source>
</evidence>
<keyword evidence="3" id="KW-1185">Reference proteome</keyword>
<evidence type="ECO:0000313" key="3">
    <source>
        <dbReference type="Proteomes" id="UP000215914"/>
    </source>
</evidence>
<accession>A0A9K3GWL0</accession>